<dbReference type="EMBL" id="JBFDAA010000006">
    <property type="protein sequence ID" value="KAL1131570.1"/>
    <property type="molecule type" value="Genomic_DNA"/>
</dbReference>
<dbReference type="PANTHER" id="PTHR21686">
    <property type="entry name" value="DEOXYNUCLEOTIDYLTRANSFERASE TERMINAL-INTERACTING PROTEIN 2"/>
    <property type="match status" value="1"/>
</dbReference>
<organism evidence="5 6">
    <name type="scientific">Ranatra chinensis</name>
    <dbReference type="NCBI Taxonomy" id="642074"/>
    <lineage>
        <taxon>Eukaryota</taxon>
        <taxon>Metazoa</taxon>
        <taxon>Ecdysozoa</taxon>
        <taxon>Arthropoda</taxon>
        <taxon>Hexapoda</taxon>
        <taxon>Insecta</taxon>
        <taxon>Pterygota</taxon>
        <taxon>Neoptera</taxon>
        <taxon>Paraneoptera</taxon>
        <taxon>Hemiptera</taxon>
        <taxon>Heteroptera</taxon>
        <taxon>Panheteroptera</taxon>
        <taxon>Nepomorpha</taxon>
        <taxon>Nepidae</taxon>
        <taxon>Ranatrinae</taxon>
        <taxon>Ranatra</taxon>
    </lineage>
</organism>
<comment type="caution">
    <text evidence="5">The sequence shown here is derived from an EMBL/GenBank/DDBJ whole genome shotgun (WGS) entry which is preliminary data.</text>
</comment>
<dbReference type="GO" id="GO:0005730">
    <property type="term" value="C:nucleolus"/>
    <property type="evidence" value="ECO:0007669"/>
    <property type="project" value="UniProtKB-SubCell"/>
</dbReference>
<accession>A0ABD0YJW8</accession>
<gene>
    <name evidence="5" type="ORF">AAG570_011185</name>
</gene>
<feature type="domain" description="Fcf2 pre-rRNA processing C-terminal" evidence="4">
    <location>
        <begin position="1"/>
        <end position="66"/>
    </location>
</feature>
<feature type="region of interest" description="Disordered" evidence="3">
    <location>
        <begin position="75"/>
        <end position="96"/>
    </location>
</feature>
<keyword evidence="2" id="KW-0539">Nucleus</keyword>
<comment type="subcellular location">
    <subcellularLocation>
        <location evidence="1">Nucleus</location>
        <location evidence="1">Nucleolus</location>
    </subcellularLocation>
</comment>
<sequence length="96" mass="11939">MRSVFDPKHFYKKDKSLDQIRKVEIGRVIDSPIDYYSSRLPKKFRKKTLMDELLADAEFRKRNKRKFLEIIEQKKRTHARAKRYDNRLKRRNKRRN</sequence>
<dbReference type="PANTHER" id="PTHR21686:SF12">
    <property type="entry name" value="DEOXYNUCLEOTIDYLTRANSFERASE TERMINAL-INTERACTING PROTEIN 2"/>
    <property type="match status" value="1"/>
</dbReference>
<evidence type="ECO:0000259" key="4">
    <source>
        <dbReference type="Pfam" id="PF08698"/>
    </source>
</evidence>
<protein>
    <recommendedName>
        <fullName evidence="4">Fcf2 pre-rRNA processing C-terminal domain-containing protein</fullName>
    </recommendedName>
</protein>
<proteinExistence type="predicted"/>
<evidence type="ECO:0000313" key="5">
    <source>
        <dbReference type="EMBL" id="KAL1131570.1"/>
    </source>
</evidence>
<dbReference type="InterPro" id="IPR039883">
    <property type="entry name" value="Fcf2/DNTTIP2"/>
</dbReference>
<evidence type="ECO:0000313" key="6">
    <source>
        <dbReference type="Proteomes" id="UP001558652"/>
    </source>
</evidence>
<evidence type="ECO:0000256" key="2">
    <source>
        <dbReference type="ARBA" id="ARBA00023242"/>
    </source>
</evidence>
<dbReference type="Pfam" id="PF08698">
    <property type="entry name" value="Fcf2"/>
    <property type="match status" value="1"/>
</dbReference>
<keyword evidence="6" id="KW-1185">Reference proteome</keyword>
<evidence type="ECO:0000256" key="3">
    <source>
        <dbReference type="SAM" id="MobiDB-lite"/>
    </source>
</evidence>
<dbReference type="AlphaFoldDB" id="A0ABD0YJW8"/>
<dbReference type="InterPro" id="IPR014810">
    <property type="entry name" value="Fcf2_C"/>
</dbReference>
<dbReference type="Proteomes" id="UP001558652">
    <property type="component" value="Unassembled WGS sequence"/>
</dbReference>
<name>A0ABD0YJW8_9HEMI</name>
<reference evidence="5 6" key="1">
    <citation type="submission" date="2024-07" db="EMBL/GenBank/DDBJ databases">
        <title>Chromosome-level genome assembly of the water stick insect Ranatra chinensis (Heteroptera: Nepidae).</title>
        <authorList>
            <person name="Liu X."/>
        </authorList>
    </citation>
    <scope>NUCLEOTIDE SEQUENCE [LARGE SCALE GENOMIC DNA]</scope>
    <source>
        <strain evidence="5">Cailab_2021Rc</strain>
        <tissue evidence="5">Muscle</tissue>
    </source>
</reference>
<evidence type="ECO:0000256" key="1">
    <source>
        <dbReference type="ARBA" id="ARBA00004604"/>
    </source>
</evidence>